<dbReference type="GO" id="GO:0033617">
    <property type="term" value="P:mitochondrial respiratory chain complex IV assembly"/>
    <property type="evidence" value="ECO:0007669"/>
    <property type="project" value="InterPro"/>
</dbReference>
<dbReference type="HOGENOM" id="CLU_1272912_0_0_1"/>
<dbReference type="eggNOG" id="ENOG502RZQV">
    <property type="taxonomic scope" value="Eukaryota"/>
</dbReference>
<keyword evidence="1" id="KW-1133">Transmembrane helix</keyword>
<dbReference type="EMBL" id="KE546988">
    <property type="protein sequence ID" value="EPY54219.1"/>
    <property type="molecule type" value="Genomic_DNA"/>
</dbReference>
<dbReference type="OrthoDB" id="5365991at2759"/>
<protein>
    <submittedName>
        <fullName evidence="2">Inner membrane protein</fullName>
    </submittedName>
</protein>
<organism evidence="2 3">
    <name type="scientific">Schizosaccharomyces cryophilus (strain OY26 / ATCC MYA-4695 / CBS 11777 / NBRC 106824 / NRRL Y48691)</name>
    <name type="common">Fission yeast</name>
    <dbReference type="NCBI Taxonomy" id="653667"/>
    <lineage>
        <taxon>Eukaryota</taxon>
        <taxon>Fungi</taxon>
        <taxon>Dikarya</taxon>
        <taxon>Ascomycota</taxon>
        <taxon>Taphrinomycotina</taxon>
        <taxon>Schizosaccharomycetes</taxon>
        <taxon>Schizosaccharomycetales</taxon>
        <taxon>Schizosaccharomycetaceae</taxon>
        <taxon>Schizosaccharomyces</taxon>
    </lineage>
</organism>
<keyword evidence="1" id="KW-0812">Transmembrane</keyword>
<dbReference type="RefSeq" id="XP_013021828.1">
    <property type="nucleotide sequence ID" value="XM_013166374.1"/>
</dbReference>
<dbReference type="PANTHER" id="PTHR28523:SF1">
    <property type="entry name" value="CYTOCHROME C OXIDASE ASSEMBLY FACTOR 1"/>
    <property type="match status" value="1"/>
</dbReference>
<dbReference type="Proteomes" id="UP000015464">
    <property type="component" value="Unassembled WGS sequence"/>
</dbReference>
<dbReference type="Pfam" id="PF08695">
    <property type="entry name" value="Coa1"/>
    <property type="match status" value="1"/>
</dbReference>
<keyword evidence="1" id="KW-0472">Membrane</keyword>
<reference evidence="2 3" key="1">
    <citation type="journal article" date="2011" name="Science">
        <title>Comparative functional genomics of the fission yeasts.</title>
        <authorList>
            <person name="Rhind N."/>
            <person name="Chen Z."/>
            <person name="Yassour M."/>
            <person name="Thompson D.A."/>
            <person name="Haas B.J."/>
            <person name="Habib N."/>
            <person name="Wapinski I."/>
            <person name="Roy S."/>
            <person name="Lin M.F."/>
            <person name="Heiman D.I."/>
            <person name="Young S.K."/>
            <person name="Furuya K."/>
            <person name="Guo Y."/>
            <person name="Pidoux A."/>
            <person name="Chen H.M."/>
            <person name="Robbertse B."/>
            <person name="Goldberg J.M."/>
            <person name="Aoki K."/>
            <person name="Bayne E.H."/>
            <person name="Berlin A.M."/>
            <person name="Desjardins C.A."/>
            <person name="Dobbs E."/>
            <person name="Dukaj L."/>
            <person name="Fan L."/>
            <person name="FitzGerald M.G."/>
            <person name="French C."/>
            <person name="Gujja S."/>
            <person name="Hansen K."/>
            <person name="Keifenheim D."/>
            <person name="Levin J.Z."/>
            <person name="Mosher R.A."/>
            <person name="Mueller C.A."/>
            <person name="Pfiffner J."/>
            <person name="Priest M."/>
            <person name="Russ C."/>
            <person name="Smialowska A."/>
            <person name="Swoboda P."/>
            <person name="Sykes S.M."/>
            <person name="Vaughn M."/>
            <person name="Vengrova S."/>
            <person name="Yoder R."/>
            <person name="Zeng Q."/>
            <person name="Allshire R."/>
            <person name="Baulcombe D."/>
            <person name="Birren B.W."/>
            <person name="Brown W."/>
            <person name="Ekwall K."/>
            <person name="Kellis M."/>
            <person name="Leatherwood J."/>
            <person name="Levin H."/>
            <person name="Margalit H."/>
            <person name="Martienssen R."/>
            <person name="Nieduszynski C.A."/>
            <person name="Spatafora J.W."/>
            <person name="Friedman N."/>
            <person name="Dalgaard J.Z."/>
            <person name="Baumann P."/>
            <person name="Niki H."/>
            <person name="Regev A."/>
            <person name="Nusbaum C."/>
        </authorList>
    </citation>
    <scope>NUCLEOTIDE SEQUENCE [LARGE SCALE GENOMIC DNA]</scope>
    <source>
        <strain evidence="3">OY26 / ATCC MYA-4695 / CBS 11777 / NBRC 106824 / NRRL Y48691</strain>
    </source>
</reference>
<dbReference type="InterPro" id="IPR042432">
    <property type="entry name" value="Coa1_fungi"/>
</dbReference>
<evidence type="ECO:0000313" key="2">
    <source>
        <dbReference type="EMBL" id="EPY54219.1"/>
    </source>
</evidence>
<dbReference type="GO" id="GO:0005743">
    <property type="term" value="C:mitochondrial inner membrane"/>
    <property type="evidence" value="ECO:0007669"/>
    <property type="project" value="TreeGrafter"/>
</dbReference>
<dbReference type="GeneID" id="25038426"/>
<dbReference type="STRING" id="653667.S9W6P8"/>
<proteinExistence type="predicted"/>
<dbReference type="InterPro" id="IPR014807">
    <property type="entry name" value="Coa1"/>
</dbReference>
<name>S9W6P8_SCHCR</name>
<dbReference type="PANTHER" id="PTHR28523">
    <property type="entry name" value="CYTOCHROME C OXIDASE ASSEMBLY FACTOR 1"/>
    <property type="match status" value="1"/>
</dbReference>
<evidence type="ECO:0000256" key="1">
    <source>
        <dbReference type="SAM" id="Phobius"/>
    </source>
</evidence>
<sequence length="217" mass="24889">MKYSIQRYISSSSHVHSNANILNYGILNTKHTLFWQPISQKPSLLSKTHNLSLKQNSQQRIAFFHKSSTCAVSNLSPRRRLPDVSEVSSNNKRIPSLFAFFCIIWAACAFYAIHYGKQNSNVTQVVMFRVQNSEEALKLLGDNIQFRYPFPWIKGKLHKRYGMIDISFEVTGSKNSGLVHYKSQRFGPIPHWIELECSLTSNGKTIPLTSSAYDNQW</sequence>
<gene>
    <name evidence="2" type="ORF">SPOG_04112</name>
</gene>
<dbReference type="OMA" id="NIQFRYP"/>
<feature type="transmembrane region" description="Helical" evidence="1">
    <location>
        <begin position="97"/>
        <end position="116"/>
    </location>
</feature>
<accession>S9W6P8</accession>
<evidence type="ECO:0000313" key="3">
    <source>
        <dbReference type="Proteomes" id="UP000015464"/>
    </source>
</evidence>
<dbReference type="AlphaFoldDB" id="S9W6P8"/>
<keyword evidence="3" id="KW-1185">Reference proteome</keyword>